<gene>
    <name evidence="1" type="ORF">GC105_09885</name>
</gene>
<organism evidence="1 2">
    <name type="scientific">Alkalibaculum sporogenes</name>
    <dbReference type="NCBI Taxonomy" id="2655001"/>
    <lineage>
        <taxon>Bacteria</taxon>
        <taxon>Bacillati</taxon>
        <taxon>Bacillota</taxon>
        <taxon>Clostridia</taxon>
        <taxon>Eubacteriales</taxon>
        <taxon>Eubacteriaceae</taxon>
        <taxon>Alkalibaculum</taxon>
    </lineage>
</organism>
<sequence>MINKDLKLEFSNTMNKLSGKDYVKCIIAFGTAPTLRGKKPSSILTLKKQRKNVYYIWNRYKEEICSELGLDYYELVKRQDSVSVLFYRKESLELHLSDAKNKNYLENIGYEKNISFDNKLRLLRRRYSNICPHEMGIFLGIPAEDVCGFVKHQGKNCILCRYWKVYNNPIEAQKLFDNFDYARKIVIQEVIKEYNVA</sequence>
<evidence type="ECO:0000313" key="1">
    <source>
        <dbReference type="EMBL" id="MPW26101.1"/>
    </source>
</evidence>
<dbReference type="InterPro" id="IPR024523">
    <property type="entry name" value="DUF3793"/>
</dbReference>
<evidence type="ECO:0000313" key="2">
    <source>
        <dbReference type="Proteomes" id="UP000440004"/>
    </source>
</evidence>
<dbReference type="AlphaFoldDB" id="A0A6A7K9W2"/>
<dbReference type="EMBL" id="WHNX01000013">
    <property type="protein sequence ID" value="MPW26101.1"/>
    <property type="molecule type" value="Genomic_DNA"/>
</dbReference>
<accession>A0A6A7K9W2</accession>
<dbReference type="Proteomes" id="UP000440004">
    <property type="component" value="Unassembled WGS sequence"/>
</dbReference>
<keyword evidence="2" id="KW-1185">Reference proteome</keyword>
<name>A0A6A7K9W2_9FIRM</name>
<dbReference type="Pfam" id="PF12672">
    <property type="entry name" value="DUF3793"/>
    <property type="match status" value="1"/>
</dbReference>
<protein>
    <submittedName>
        <fullName evidence="1">DUF3793 family protein</fullName>
    </submittedName>
</protein>
<reference evidence="1 2" key="1">
    <citation type="submission" date="2019-10" db="EMBL/GenBank/DDBJ databases">
        <title>Alkalibaculum tamaniensis sp.nov., a new alkaliphilic acetogen, isolated on methoxylated aromatics from a mud volcano.</title>
        <authorList>
            <person name="Khomyakova M.A."/>
            <person name="Merkel A.Y."/>
            <person name="Bonch-Osmolovskaya E.A."/>
            <person name="Slobodkin A.I."/>
        </authorList>
    </citation>
    <scope>NUCLEOTIDE SEQUENCE [LARGE SCALE GENOMIC DNA]</scope>
    <source>
        <strain evidence="1 2">M08DMB</strain>
    </source>
</reference>
<proteinExistence type="predicted"/>
<comment type="caution">
    <text evidence="1">The sequence shown here is derived from an EMBL/GenBank/DDBJ whole genome shotgun (WGS) entry which is preliminary data.</text>
</comment>